<evidence type="ECO:0000313" key="3">
    <source>
        <dbReference type="Proteomes" id="UP000234474"/>
    </source>
</evidence>
<sequence length="124" mass="13044">MKISINIALALAFLTSSLSATASAETPLVTVQLANDQSGANANVAVRADGVKHTVESLWGKTAVARNGVVYASSTQLTAFQQNTACRIFRPGIDVTLNAWHTWSWLDGGRVVDLVGASLVCKDA</sequence>
<dbReference type="GeneID" id="36538156"/>
<keyword evidence="3" id="KW-1185">Reference proteome</keyword>
<name>A0A2I1C157_ASPN1</name>
<dbReference type="EMBL" id="MSZS01000006">
    <property type="protein sequence ID" value="PKX91370.1"/>
    <property type="molecule type" value="Genomic_DNA"/>
</dbReference>
<gene>
    <name evidence="2" type="ORF">P174DRAFT_491118</name>
</gene>
<dbReference type="Proteomes" id="UP000234474">
    <property type="component" value="Unassembled WGS sequence"/>
</dbReference>
<protein>
    <submittedName>
        <fullName evidence="2">Uncharacterized protein</fullName>
    </submittedName>
</protein>
<organism evidence="2 3">
    <name type="scientific">Aspergillus novofumigatus (strain IBT 16806)</name>
    <dbReference type="NCBI Taxonomy" id="1392255"/>
    <lineage>
        <taxon>Eukaryota</taxon>
        <taxon>Fungi</taxon>
        <taxon>Dikarya</taxon>
        <taxon>Ascomycota</taxon>
        <taxon>Pezizomycotina</taxon>
        <taxon>Eurotiomycetes</taxon>
        <taxon>Eurotiomycetidae</taxon>
        <taxon>Eurotiales</taxon>
        <taxon>Aspergillaceae</taxon>
        <taxon>Aspergillus</taxon>
        <taxon>Aspergillus subgen. Fumigati</taxon>
    </lineage>
</organism>
<dbReference type="RefSeq" id="XP_024679965.1">
    <property type="nucleotide sequence ID" value="XM_024830820.1"/>
</dbReference>
<accession>A0A2I1C157</accession>
<dbReference type="AlphaFoldDB" id="A0A2I1C157"/>
<feature type="signal peptide" evidence="1">
    <location>
        <begin position="1"/>
        <end position="24"/>
    </location>
</feature>
<dbReference type="OMA" id="QNTACRI"/>
<keyword evidence="1" id="KW-0732">Signal</keyword>
<comment type="caution">
    <text evidence="2">The sequence shown here is derived from an EMBL/GenBank/DDBJ whole genome shotgun (WGS) entry which is preliminary data.</text>
</comment>
<proteinExistence type="predicted"/>
<feature type="chain" id="PRO_5014144590" evidence="1">
    <location>
        <begin position="25"/>
        <end position="124"/>
    </location>
</feature>
<reference evidence="3" key="1">
    <citation type="journal article" date="2018" name="Proc. Natl. Acad. Sci. U.S.A.">
        <title>Linking secondary metabolites to gene clusters through genome sequencing of six diverse Aspergillus species.</title>
        <authorList>
            <person name="Kaerboelling I."/>
            <person name="Vesth T.C."/>
            <person name="Frisvad J.C."/>
            <person name="Nybo J.L."/>
            <person name="Theobald S."/>
            <person name="Kuo A."/>
            <person name="Bowyer P."/>
            <person name="Matsuda Y."/>
            <person name="Mondo S."/>
            <person name="Lyhne E.K."/>
            <person name="Kogle M.E."/>
            <person name="Clum A."/>
            <person name="Lipzen A."/>
            <person name="Salamov A."/>
            <person name="Ngan C.Y."/>
            <person name="Daum C."/>
            <person name="Chiniquy J."/>
            <person name="Barry K."/>
            <person name="LaButti K."/>
            <person name="Haridas S."/>
            <person name="Simmons B.A."/>
            <person name="Magnuson J.K."/>
            <person name="Mortensen U.H."/>
            <person name="Larsen T.O."/>
            <person name="Grigoriev I.V."/>
            <person name="Baker S.E."/>
            <person name="Andersen M.R."/>
        </authorList>
    </citation>
    <scope>NUCLEOTIDE SEQUENCE [LARGE SCALE GENOMIC DNA]</scope>
    <source>
        <strain evidence="3">IBT 16806</strain>
    </source>
</reference>
<evidence type="ECO:0000256" key="1">
    <source>
        <dbReference type="SAM" id="SignalP"/>
    </source>
</evidence>
<dbReference type="OrthoDB" id="3497702at2759"/>
<evidence type="ECO:0000313" key="2">
    <source>
        <dbReference type="EMBL" id="PKX91370.1"/>
    </source>
</evidence>
<dbReference type="VEuPathDB" id="FungiDB:P174DRAFT_491118"/>